<reference evidence="1" key="1">
    <citation type="submission" date="2019-11" db="EMBL/GenBank/DDBJ databases">
        <title>The nuclear and mitochondrial genomes of Frieseomelitta varia - a highly eusocial stingless bee (Meliponini) with a permanently sterile worker caste.</title>
        <authorList>
            <person name="Freitas F.C.P."/>
            <person name="Lourenco A.P."/>
            <person name="Nunes F.M.F."/>
            <person name="Paschoal A.R."/>
            <person name="Abreu F.C.P."/>
            <person name="Barbin F.O."/>
            <person name="Bataglia L."/>
            <person name="Cardoso-Junior C.A.M."/>
            <person name="Cervoni M.S."/>
            <person name="Silva S.R."/>
            <person name="Dalarmi F."/>
            <person name="Del Lama M.A."/>
            <person name="Depintor T.S."/>
            <person name="Ferreira K.M."/>
            <person name="Goria P.S."/>
            <person name="Jaskot M.C."/>
            <person name="Lago D.C."/>
            <person name="Luna-Lucena D."/>
            <person name="Moda L.M."/>
            <person name="Nascimento L."/>
            <person name="Pedrino M."/>
            <person name="Rabico F.O."/>
            <person name="Sanches F.C."/>
            <person name="Santos D.E."/>
            <person name="Santos C.G."/>
            <person name="Vieira J."/>
            <person name="Lopes T.F."/>
            <person name="Barchuk A.R."/>
            <person name="Hartfelder K."/>
            <person name="Simoes Z.L.P."/>
            <person name="Bitondi M.M.G."/>
            <person name="Pinheiro D.G."/>
        </authorList>
    </citation>
    <scope>NUCLEOTIDE SEQUENCE</scope>
    <source>
        <strain evidence="1">USP_RPSP 00005682</strain>
        <tissue evidence="1">Whole individual</tissue>
    </source>
</reference>
<evidence type="ECO:0000313" key="2">
    <source>
        <dbReference type="Proteomes" id="UP000655588"/>
    </source>
</evidence>
<gene>
    <name evidence="1" type="ORF">E2986_12983</name>
</gene>
<evidence type="ECO:0000313" key="1">
    <source>
        <dbReference type="EMBL" id="KAF3422470.1"/>
    </source>
</evidence>
<keyword evidence="2" id="KW-1185">Reference proteome</keyword>
<organism evidence="1 2">
    <name type="scientific">Frieseomelitta varia</name>
    <dbReference type="NCBI Taxonomy" id="561572"/>
    <lineage>
        <taxon>Eukaryota</taxon>
        <taxon>Metazoa</taxon>
        <taxon>Ecdysozoa</taxon>
        <taxon>Arthropoda</taxon>
        <taxon>Hexapoda</taxon>
        <taxon>Insecta</taxon>
        <taxon>Pterygota</taxon>
        <taxon>Neoptera</taxon>
        <taxon>Endopterygota</taxon>
        <taxon>Hymenoptera</taxon>
        <taxon>Apocrita</taxon>
        <taxon>Aculeata</taxon>
        <taxon>Apoidea</taxon>
        <taxon>Anthophila</taxon>
        <taxon>Apidae</taxon>
        <taxon>Frieseomelitta</taxon>
    </lineage>
</organism>
<proteinExistence type="predicted"/>
<dbReference type="EMBL" id="WNWW01000705">
    <property type="protein sequence ID" value="KAF3422470.1"/>
    <property type="molecule type" value="Genomic_DNA"/>
</dbReference>
<protein>
    <submittedName>
        <fullName evidence="1">Uncharacterized protein</fullName>
    </submittedName>
</protein>
<dbReference type="AlphaFoldDB" id="A0A833VQH4"/>
<sequence length="50" mass="6065">MPRVFPTEKRASLYRKQLRRTTFMWSVVRYLKEMVINYTIPALFGVPMEL</sequence>
<accession>A0A833VQH4</accession>
<dbReference type="Proteomes" id="UP000655588">
    <property type="component" value="Unassembled WGS sequence"/>
</dbReference>
<name>A0A833VQH4_9HYME</name>
<comment type="caution">
    <text evidence="1">The sequence shown here is derived from an EMBL/GenBank/DDBJ whole genome shotgun (WGS) entry which is preliminary data.</text>
</comment>